<dbReference type="InterPro" id="IPR036389">
    <property type="entry name" value="RNase_III_sf"/>
</dbReference>
<dbReference type="Gene3D" id="1.10.1520.10">
    <property type="entry name" value="Ribonuclease III domain"/>
    <property type="match status" value="1"/>
</dbReference>
<dbReference type="GO" id="GO:0010468">
    <property type="term" value="P:regulation of gene expression"/>
    <property type="evidence" value="ECO:0007669"/>
    <property type="project" value="TreeGrafter"/>
</dbReference>
<evidence type="ECO:0000259" key="11">
    <source>
        <dbReference type="PROSITE" id="PS50142"/>
    </source>
</evidence>
<feature type="binding site" evidence="9">
    <location>
        <position position="46"/>
    </location>
    <ligand>
        <name>Mg(2+)</name>
        <dbReference type="ChEBI" id="CHEBI:18420"/>
    </ligand>
</feature>
<dbReference type="SUPFAM" id="SSF69065">
    <property type="entry name" value="RNase III domain-like"/>
    <property type="match status" value="1"/>
</dbReference>
<dbReference type="InterPro" id="IPR000999">
    <property type="entry name" value="RNase_III_dom"/>
</dbReference>
<dbReference type="GO" id="GO:0003725">
    <property type="term" value="F:double-stranded RNA binding"/>
    <property type="evidence" value="ECO:0007669"/>
    <property type="project" value="TreeGrafter"/>
</dbReference>
<keyword evidence="7 9" id="KW-0378">Hydrolase</keyword>
<dbReference type="Pfam" id="PF14622">
    <property type="entry name" value="Ribonucleas_3_3"/>
    <property type="match status" value="1"/>
</dbReference>
<dbReference type="InterPro" id="IPR011907">
    <property type="entry name" value="RNase_III"/>
</dbReference>
<comment type="caution">
    <text evidence="12">The sequence shown here is derived from an EMBL/GenBank/DDBJ whole genome shotgun (WGS) entry which is preliminary data.</text>
</comment>
<feature type="binding site" evidence="9">
    <location>
        <position position="119"/>
    </location>
    <ligand>
        <name>Mg(2+)</name>
        <dbReference type="ChEBI" id="CHEBI:18420"/>
    </ligand>
</feature>
<dbReference type="EMBL" id="MHJI01000016">
    <property type="protein sequence ID" value="OGY65443.1"/>
    <property type="molecule type" value="Genomic_DNA"/>
</dbReference>
<dbReference type="STRING" id="1798406.A3A04_00145"/>
<dbReference type="FunFam" id="1.10.1520.10:FF:000001">
    <property type="entry name" value="Ribonuclease 3"/>
    <property type="match status" value="1"/>
</dbReference>
<dbReference type="PANTHER" id="PTHR11207:SF0">
    <property type="entry name" value="RIBONUCLEASE 3"/>
    <property type="match status" value="1"/>
</dbReference>
<dbReference type="NCBIfam" id="TIGR02191">
    <property type="entry name" value="RNaseIII"/>
    <property type="match status" value="1"/>
</dbReference>
<proteinExistence type="inferred from homology"/>
<dbReference type="HAMAP" id="MF_00104">
    <property type="entry name" value="RNase_III"/>
    <property type="match status" value="1"/>
</dbReference>
<evidence type="ECO:0000256" key="6">
    <source>
        <dbReference type="ARBA" id="ARBA00022759"/>
    </source>
</evidence>
<dbReference type="PROSITE" id="PS50142">
    <property type="entry name" value="RNASE_3_2"/>
    <property type="match status" value="1"/>
</dbReference>
<comment type="cofactor">
    <cofactor evidence="9">
        <name>Mg(2+)</name>
        <dbReference type="ChEBI" id="CHEBI:18420"/>
    </cofactor>
</comment>
<dbReference type="CDD" id="cd10845">
    <property type="entry name" value="DSRM_RNAse_III_family"/>
    <property type="match status" value="1"/>
</dbReference>
<dbReference type="GO" id="GO:0005737">
    <property type="term" value="C:cytoplasm"/>
    <property type="evidence" value="ECO:0007669"/>
    <property type="project" value="UniProtKB-SubCell"/>
</dbReference>
<dbReference type="GO" id="GO:0004525">
    <property type="term" value="F:ribonuclease III activity"/>
    <property type="evidence" value="ECO:0007669"/>
    <property type="project" value="UniProtKB-UniRule"/>
</dbReference>
<dbReference type="CDD" id="cd00593">
    <property type="entry name" value="RIBOc"/>
    <property type="match status" value="1"/>
</dbReference>
<evidence type="ECO:0000256" key="5">
    <source>
        <dbReference type="ARBA" id="ARBA00022722"/>
    </source>
</evidence>
<feature type="domain" description="DRBM" evidence="10">
    <location>
        <begin position="160"/>
        <end position="229"/>
    </location>
</feature>
<comment type="similarity">
    <text evidence="2">Belongs to the ribonuclease III family.</text>
</comment>
<keyword evidence="9" id="KW-0819">tRNA processing</keyword>
<evidence type="ECO:0000256" key="2">
    <source>
        <dbReference type="ARBA" id="ARBA00010183"/>
    </source>
</evidence>
<keyword evidence="8 9" id="KW-0694">RNA-binding</keyword>
<protein>
    <recommendedName>
        <fullName evidence="9">Ribonuclease 3</fullName>
        <ecNumber evidence="9">3.1.26.3</ecNumber>
    </recommendedName>
    <alternativeName>
        <fullName evidence="9">Ribonuclease III</fullName>
        <shortName evidence="9">RNase III</shortName>
    </alternativeName>
</protein>
<sequence>MVDVALLEKNIGVSFIKKELLLEALTHRSYLNENPKWGVSHNERLEFLGDAVLELVITEDLFLKYKDHDEGKLTSLRSALVNYQILARVAQGLQVGKFIFLSAGEAKDTGRAREVILANTLEAIVGAIHLDQGYGIAKKFIDAYVFIHIDEVIQAGLYKDPKSYLQEVIQERMRVTPTYRVLDERGPDHRRVFKIGVFFGDKFIAEGEGLSKQDGEIRAAEHALKELNIEE</sequence>
<feature type="binding site" evidence="9">
    <location>
        <position position="122"/>
    </location>
    <ligand>
        <name>Mg(2+)</name>
        <dbReference type="ChEBI" id="CHEBI:18420"/>
    </ligand>
</feature>
<keyword evidence="5 9" id="KW-0540">Nuclease</keyword>
<keyword evidence="6 9" id="KW-0255">Endonuclease</keyword>
<dbReference type="PANTHER" id="PTHR11207">
    <property type="entry name" value="RIBONUCLEASE III"/>
    <property type="match status" value="1"/>
</dbReference>
<dbReference type="EC" id="3.1.26.3" evidence="9"/>
<dbReference type="Gene3D" id="3.30.160.20">
    <property type="match status" value="1"/>
</dbReference>
<reference evidence="12 13" key="1">
    <citation type="journal article" date="2016" name="Nat. Commun.">
        <title>Thousands of microbial genomes shed light on interconnected biogeochemical processes in an aquifer system.</title>
        <authorList>
            <person name="Anantharaman K."/>
            <person name="Brown C.T."/>
            <person name="Hug L.A."/>
            <person name="Sharon I."/>
            <person name="Castelle C.J."/>
            <person name="Probst A.J."/>
            <person name="Thomas B.C."/>
            <person name="Singh A."/>
            <person name="Wilkins M.J."/>
            <person name="Karaoz U."/>
            <person name="Brodie E.L."/>
            <person name="Williams K.H."/>
            <person name="Hubbard S.S."/>
            <person name="Banfield J.F."/>
        </authorList>
    </citation>
    <scope>NUCLEOTIDE SEQUENCE [LARGE SCALE GENOMIC DNA]</scope>
</reference>
<dbReference type="PROSITE" id="PS00517">
    <property type="entry name" value="RNASE_3_1"/>
    <property type="match status" value="1"/>
</dbReference>
<evidence type="ECO:0000256" key="9">
    <source>
        <dbReference type="HAMAP-Rule" id="MF_00104"/>
    </source>
</evidence>
<evidence type="ECO:0000313" key="12">
    <source>
        <dbReference type="EMBL" id="OGY65443.1"/>
    </source>
</evidence>
<dbReference type="Proteomes" id="UP000178517">
    <property type="component" value="Unassembled WGS sequence"/>
</dbReference>
<dbReference type="SUPFAM" id="SSF54768">
    <property type="entry name" value="dsRNA-binding domain-like"/>
    <property type="match status" value="1"/>
</dbReference>
<dbReference type="GO" id="GO:0019843">
    <property type="term" value="F:rRNA binding"/>
    <property type="evidence" value="ECO:0007669"/>
    <property type="project" value="UniProtKB-KW"/>
</dbReference>
<evidence type="ECO:0000256" key="4">
    <source>
        <dbReference type="ARBA" id="ARBA00022664"/>
    </source>
</evidence>
<keyword evidence="3 9" id="KW-0698">rRNA processing</keyword>
<dbReference type="Pfam" id="PF00035">
    <property type="entry name" value="dsrm"/>
    <property type="match status" value="1"/>
</dbReference>
<comment type="catalytic activity">
    <reaction evidence="1 9">
        <text>Endonucleolytic cleavage to 5'-phosphomonoester.</text>
        <dbReference type="EC" id="3.1.26.3"/>
    </reaction>
</comment>
<keyword evidence="9" id="KW-0963">Cytoplasm</keyword>
<name>A0A1G1ZLC6_9BACT</name>
<feature type="domain" description="RNase III" evidence="11">
    <location>
        <begin position="4"/>
        <end position="133"/>
    </location>
</feature>
<feature type="active site" evidence="9">
    <location>
        <position position="50"/>
    </location>
</feature>
<evidence type="ECO:0000256" key="8">
    <source>
        <dbReference type="ARBA" id="ARBA00022884"/>
    </source>
</evidence>
<dbReference type="SMART" id="SM00358">
    <property type="entry name" value="DSRM"/>
    <property type="match status" value="1"/>
</dbReference>
<keyword evidence="9" id="KW-0460">Magnesium</keyword>
<evidence type="ECO:0000256" key="7">
    <source>
        <dbReference type="ARBA" id="ARBA00022801"/>
    </source>
</evidence>
<gene>
    <name evidence="9" type="primary">rnc</name>
    <name evidence="12" type="ORF">A3A04_00145</name>
</gene>
<accession>A0A1G1ZLC6</accession>
<evidence type="ECO:0000256" key="3">
    <source>
        <dbReference type="ARBA" id="ARBA00022552"/>
    </source>
</evidence>
<comment type="function">
    <text evidence="9">Digests double-stranded RNA. Involved in the processing of primary rRNA transcript to yield the immediate precursors to the large and small rRNAs (23S and 16S). Processes some mRNAs, and tRNAs when they are encoded in the rRNA operon. Processes pre-crRNA and tracrRNA of type II CRISPR loci if present in the organism.</text>
</comment>
<dbReference type="GO" id="GO:0006364">
    <property type="term" value="P:rRNA processing"/>
    <property type="evidence" value="ECO:0007669"/>
    <property type="project" value="UniProtKB-UniRule"/>
</dbReference>
<comment type="subunit">
    <text evidence="9">Homodimer.</text>
</comment>
<dbReference type="PROSITE" id="PS50137">
    <property type="entry name" value="DS_RBD"/>
    <property type="match status" value="1"/>
</dbReference>
<dbReference type="GO" id="GO:0006397">
    <property type="term" value="P:mRNA processing"/>
    <property type="evidence" value="ECO:0007669"/>
    <property type="project" value="UniProtKB-UniRule"/>
</dbReference>
<dbReference type="InterPro" id="IPR014720">
    <property type="entry name" value="dsRBD_dom"/>
</dbReference>
<organism evidence="12 13">
    <name type="scientific">Candidatus Harrisonbacteria bacterium RIFCSPLOWO2_01_FULL_40_28</name>
    <dbReference type="NCBI Taxonomy" id="1798406"/>
    <lineage>
        <taxon>Bacteria</taxon>
        <taxon>Candidatus Harrisoniibacteriota</taxon>
    </lineage>
</organism>
<dbReference type="SMART" id="SM00535">
    <property type="entry name" value="RIBOc"/>
    <property type="match status" value="1"/>
</dbReference>
<comment type="subcellular location">
    <subcellularLocation>
        <location evidence="9">Cytoplasm</location>
    </subcellularLocation>
</comment>
<keyword evidence="9" id="KW-0699">rRNA-binding</keyword>
<evidence type="ECO:0000259" key="10">
    <source>
        <dbReference type="PROSITE" id="PS50137"/>
    </source>
</evidence>
<keyword evidence="9" id="KW-0479">Metal-binding</keyword>
<evidence type="ECO:0000256" key="1">
    <source>
        <dbReference type="ARBA" id="ARBA00000109"/>
    </source>
</evidence>
<keyword evidence="4 9" id="KW-0507">mRNA processing</keyword>
<dbReference type="GO" id="GO:0046872">
    <property type="term" value="F:metal ion binding"/>
    <property type="evidence" value="ECO:0007669"/>
    <property type="project" value="UniProtKB-KW"/>
</dbReference>
<evidence type="ECO:0000313" key="13">
    <source>
        <dbReference type="Proteomes" id="UP000178517"/>
    </source>
</evidence>
<dbReference type="GO" id="GO:0008033">
    <property type="term" value="P:tRNA processing"/>
    <property type="evidence" value="ECO:0007669"/>
    <property type="project" value="UniProtKB-KW"/>
</dbReference>
<feature type="active site" evidence="9">
    <location>
        <position position="122"/>
    </location>
</feature>
<dbReference type="AlphaFoldDB" id="A0A1G1ZLC6"/>